<dbReference type="Gene3D" id="1.25.40.420">
    <property type="match status" value="2"/>
</dbReference>
<dbReference type="PANTHER" id="PTHR24412">
    <property type="entry name" value="KELCH PROTEIN"/>
    <property type="match status" value="1"/>
</dbReference>
<dbReference type="SMART" id="SM00875">
    <property type="entry name" value="BACK"/>
    <property type="match status" value="1"/>
</dbReference>
<dbReference type="Proteomes" id="UP000230750">
    <property type="component" value="Unassembled WGS sequence"/>
</dbReference>
<gene>
    <name evidence="5" type="ORF">BSL78_17333</name>
</gene>
<dbReference type="PROSITE" id="PS50097">
    <property type="entry name" value="BTB"/>
    <property type="match status" value="1"/>
</dbReference>
<dbReference type="InterPro" id="IPR006652">
    <property type="entry name" value="Kelch_1"/>
</dbReference>
<dbReference type="InterPro" id="IPR000210">
    <property type="entry name" value="BTB/POZ_dom"/>
</dbReference>
<dbReference type="AlphaFoldDB" id="A0A2G8KCS2"/>
<dbReference type="InterPro" id="IPR011705">
    <property type="entry name" value="BACK"/>
</dbReference>
<dbReference type="InterPro" id="IPR015915">
    <property type="entry name" value="Kelch-typ_b-propeller"/>
</dbReference>
<dbReference type="Pfam" id="PF00651">
    <property type="entry name" value="BTB"/>
    <property type="match status" value="1"/>
</dbReference>
<name>A0A2G8KCS2_STIJA</name>
<sequence>MEEVEIDQVEIPTYRSIEHTQKAFEIFSAMRKQSFLCDVELEAEGVVIPAHRSVLAACSPYFSAMFRSELCESREERISLQDVDGSALTLLIDYIYTSEIKVTEENVQTLLPAASILQLMDVRNASCEFLRGQLHPTNCLGIRTFADHHSCKSLQNDAQNFTLQHFSAVVKSEEFLALSAEQVCNLISNDNLTAQSEKEASVELGESDMVSIPQTFTYVNLQLAFELVSIISPHKVFEAIISWVRQDVTNRYDYTHQLLEHVRLMLLPSEYLITRVQEESLVKNDSQCKDYLLEALSYHLMPKEKQLLMKNVRARPRTPIGLPKLMLVVGGQAPKAIRSVEVYDLKDESWSTVAEMPSRRCRAGVAVLKGYVYAVGGFNGSLRVRTVDVYDPEQDKWSTVAPMDARRSTLGVAVLNGSIYAVGGFDGTTGLSSVEAYDPVRNVWECIAPMHTRRSSVGVAVLNGYLYAVGGYDGASRHCLSSVERFDPADGKWKPVAEMTTRRSGAGVGVVDGLLYAVGGHDGPMVRKSVEVYNPETDRWTDRAEMTTCRRNAGVASVNGLLYVVGGDDGTANLASVEYYNPRNNEWKRLTTSMTTGRSYSGIAVIDKIKVWLTGKEDTAASAAVSRGGTPLL</sequence>
<dbReference type="PRINTS" id="PR00501">
    <property type="entry name" value="KELCHREPEAT"/>
</dbReference>
<comment type="caution">
    <text evidence="5">The sequence shown here is derived from an EMBL/GenBank/DDBJ whole genome shotgun (WGS) entry which is preliminary data.</text>
</comment>
<keyword evidence="6" id="KW-1185">Reference proteome</keyword>
<dbReference type="Pfam" id="PF07707">
    <property type="entry name" value="BACK"/>
    <property type="match status" value="2"/>
</dbReference>
<evidence type="ECO:0000259" key="4">
    <source>
        <dbReference type="PROSITE" id="PS50097"/>
    </source>
</evidence>
<dbReference type="InterPro" id="IPR017096">
    <property type="entry name" value="BTB-kelch_protein"/>
</dbReference>
<keyword evidence="1" id="KW-0880">Kelch repeat</keyword>
<dbReference type="SMART" id="SM00612">
    <property type="entry name" value="Kelch"/>
    <property type="match status" value="6"/>
</dbReference>
<organism evidence="5 6">
    <name type="scientific">Stichopus japonicus</name>
    <name type="common">Sea cucumber</name>
    <dbReference type="NCBI Taxonomy" id="307972"/>
    <lineage>
        <taxon>Eukaryota</taxon>
        <taxon>Metazoa</taxon>
        <taxon>Echinodermata</taxon>
        <taxon>Eleutherozoa</taxon>
        <taxon>Echinozoa</taxon>
        <taxon>Holothuroidea</taxon>
        <taxon>Aspidochirotacea</taxon>
        <taxon>Aspidochirotida</taxon>
        <taxon>Stichopodidae</taxon>
        <taxon>Apostichopus</taxon>
    </lineage>
</organism>
<protein>
    <submittedName>
        <fullName evidence="5">Putative kelch-like protein 3 isoform X2</fullName>
    </submittedName>
</protein>
<dbReference type="PANTHER" id="PTHR24412:SF466">
    <property type="entry name" value="RING CANAL KELCH PROTEIN"/>
    <property type="match status" value="1"/>
</dbReference>
<accession>A0A2G8KCS2</accession>
<dbReference type="EMBL" id="MRZV01000685">
    <property type="protein sequence ID" value="PIK45790.1"/>
    <property type="molecule type" value="Genomic_DNA"/>
</dbReference>
<feature type="domain" description="BTB" evidence="4">
    <location>
        <begin position="37"/>
        <end position="104"/>
    </location>
</feature>
<evidence type="ECO:0000256" key="3">
    <source>
        <dbReference type="ARBA" id="ARBA00023203"/>
    </source>
</evidence>
<reference evidence="5 6" key="1">
    <citation type="journal article" date="2017" name="PLoS Biol.">
        <title>The sea cucumber genome provides insights into morphological evolution and visceral regeneration.</title>
        <authorList>
            <person name="Zhang X."/>
            <person name="Sun L."/>
            <person name="Yuan J."/>
            <person name="Sun Y."/>
            <person name="Gao Y."/>
            <person name="Zhang L."/>
            <person name="Li S."/>
            <person name="Dai H."/>
            <person name="Hamel J.F."/>
            <person name="Liu C."/>
            <person name="Yu Y."/>
            <person name="Liu S."/>
            <person name="Lin W."/>
            <person name="Guo K."/>
            <person name="Jin S."/>
            <person name="Xu P."/>
            <person name="Storey K.B."/>
            <person name="Huan P."/>
            <person name="Zhang T."/>
            <person name="Zhou Y."/>
            <person name="Zhang J."/>
            <person name="Lin C."/>
            <person name="Li X."/>
            <person name="Xing L."/>
            <person name="Huo D."/>
            <person name="Sun M."/>
            <person name="Wang L."/>
            <person name="Mercier A."/>
            <person name="Li F."/>
            <person name="Yang H."/>
            <person name="Xiang J."/>
        </authorList>
    </citation>
    <scope>NUCLEOTIDE SEQUENCE [LARGE SCALE GENOMIC DNA]</scope>
    <source>
        <strain evidence="5">Shaxun</strain>
        <tissue evidence="5">Muscle</tissue>
    </source>
</reference>
<evidence type="ECO:0000256" key="2">
    <source>
        <dbReference type="ARBA" id="ARBA00022737"/>
    </source>
</evidence>
<dbReference type="PIRSF" id="PIRSF037037">
    <property type="entry name" value="Kelch-like_protein_gigaxonin"/>
    <property type="match status" value="1"/>
</dbReference>
<dbReference type="Gene3D" id="2.120.10.80">
    <property type="entry name" value="Kelch-type beta propeller"/>
    <property type="match status" value="1"/>
</dbReference>
<dbReference type="SUPFAM" id="SSF54695">
    <property type="entry name" value="POZ domain"/>
    <property type="match status" value="1"/>
</dbReference>
<dbReference type="FunFam" id="2.120.10.80:FF:000002">
    <property type="entry name" value="Kelch-like family member 2"/>
    <property type="match status" value="1"/>
</dbReference>
<dbReference type="InterPro" id="IPR011333">
    <property type="entry name" value="SKP1/BTB/POZ_sf"/>
</dbReference>
<dbReference type="SMART" id="SM00225">
    <property type="entry name" value="BTB"/>
    <property type="match status" value="1"/>
</dbReference>
<dbReference type="GO" id="GO:0003779">
    <property type="term" value="F:actin binding"/>
    <property type="evidence" value="ECO:0007669"/>
    <property type="project" value="UniProtKB-KW"/>
</dbReference>
<dbReference type="FunFam" id="3.30.710.10:FF:000001">
    <property type="entry name" value="Kelch-like family member 20"/>
    <property type="match status" value="1"/>
</dbReference>
<keyword evidence="3" id="KW-0009">Actin-binding</keyword>
<evidence type="ECO:0000256" key="1">
    <source>
        <dbReference type="ARBA" id="ARBA00022441"/>
    </source>
</evidence>
<keyword evidence="2" id="KW-0677">Repeat</keyword>
<dbReference type="OrthoDB" id="45365at2759"/>
<dbReference type="Gene3D" id="3.30.710.10">
    <property type="entry name" value="Potassium Channel Kv1.1, Chain A"/>
    <property type="match status" value="1"/>
</dbReference>
<proteinExistence type="predicted"/>
<dbReference type="STRING" id="307972.A0A2G8KCS2"/>
<dbReference type="Pfam" id="PF01344">
    <property type="entry name" value="Kelch_1"/>
    <property type="match status" value="6"/>
</dbReference>
<dbReference type="SUPFAM" id="SSF117281">
    <property type="entry name" value="Kelch motif"/>
    <property type="match status" value="2"/>
</dbReference>
<evidence type="ECO:0000313" key="6">
    <source>
        <dbReference type="Proteomes" id="UP000230750"/>
    </source>
</evidence>
<evidence type="ECO:0000313" key="5">
    <source>
        <dbReference type="EMBL" id="PIK45790.1"/>
    </source>
</evidence>